<name>E9HT63_DAPPU</name>
<dbReference type="KEGG" id="dpx:DAPPUDRAFT_265274"/>
<dbReference type="PhylomeDB" id="E9HT63"/>
<dbReference type="Pfam" id="PF00651">
    <property type="entry name" value="BTB"/>
    <property type="match status" value="1"/>
</dbReference>
<dbReference type="EMBL" id="GL732765">
    <property type="protein sequence ID" value="EFX65069.1"/>
    <property type="molecule type" value="Genomic_DNA"/>
</dbReference>
<protein>
    <recommendedName>
        <fullName evidence="1">BTB domain-containing protein</fullName>
    </recommendedName>
</protein>
<evidence type="ECO:0000313" key="3">
    <source>
        <dbReference type="Proteomes" id="UP000000305"/>
    </source>
</evidence>
<accession>E9HT63</accession>
<dbReference type="InParanoid" id="E9HT63"/>
<organism evidence="2 3">
    <name type="scientific">Daphnia pulex</name>
    <name type="common">Water flea</name>
    <dbReference type="NCBI Taxonomy" id="6669"/>
    <lineage>
        <taxon>Eukaryota</taxon>
        <taxon>Metazoa</taxon>
        <taxon>Ecdysozoa</taxon>
        <taxon>Arthropoda</taxon>
        <taxon>Crustacea</taxon>
        <taxon>Branchiopoda</taxon>
        <taxon>Diplostraca</taxon>
        <taxon>Cladocera</taxon>
        <taxon>Anomopoda</taxon>
        <taxon>Daphniidae</taxon>
        <taxon>Daphnia</taxon>
    </lineage>
</organism>
<reference evidence="2 3" key="1">
    <citation type="journal article" date="2011" name="Science">
        <title>The ecoresponsive genome of Daphnia pulex.</title>
        <authorList>
            <person name="Colbourne J.K."/>
            <person name="Pfrender M.E."/>
            <person name="Gilbert D."/>
            <person name="Thomas W.K."/>
            <person name="Tucker A."/>
            <person name="Oakley T.H."/>
            <person name="Tokishita S."/>
            <person name="Aerts A."/>
            <person name="Arnold G.J."/>
            <person name="Basu M.K."/>
            <person name="Bauer D.J."/>
            <person name="Caceres C.E."/>
            <person name="Carmel L."/>
            <person name="Casola C."/>
            <person name="Choi J.H."/>
            <person name="Detter J.C."/>
            <person name="Dong Q."/>
            <person name="Dusheyko S."/>
            <person name="Eads B.D."/>
            <person name="Frohlich T."/>
            <person name="Geiler-Samerotte K.A."/>
            <person name="Gerlach D."/>
            <person name="Hatcher P."/>
            <person name="Jogdeo S."/>
            <person name="Krijgsveld J."/>
            <person name="Kriventseva E.V."/>
            <person name="Kultz D."/>
            <person name="Laforsch C."/>
            <person name="Lindquist E."/>
            <person name="Lopez J."/>
            <person name="Manak J.R."/>
            <person name="Muller J."/>
            <person name="Pangilinan J."/>
            <person name="Patwardhan R.P."/>
            <person name="Pitluck S."/>
            <person name="Pritham E.J."/>
            <person name="Rechtsteiner A."/>
            <person name="Rho M."/>
            <person name="Rogozin I.B."/>
            <person name="Sakarya O."/>
            <person name="Salamov A."/>
            <person name="Schaack S."/>
            <person name="Shapiro H."/>
            <person name="Shiga Y."/>
            <person name="Skalitzky C."/>
            <person name="Smith Z."/>
            <person name="Souvorov A."/>
            <person name="Sung W."/>
            <person name="Tang Z."/>
            <person name="Tsuchiya D."/>
            <person name="Tu H."/>
            <person name="Vos H."/>
            <person name="Wang M."/>
            <person name="Wolf Y.I."/>
            <person name="Yamagata H."/>
            <person name="Yamada T."/>
            <person name="Ye Y."/>
            <person name="Shaw J.R."/>
            <person name="Andrews J."/>
            <person name="Crease T.J."/>
            <person name="Tang H."/>
            <person name="Lucas S.M."/>
            <person name="Robertson H.M."/>
            <person name="Bork P."/>
            <person name="Koonin E.V."/>
            <person name="Zdobnov E.M."/>
            <person name="Grigoriev I.V."/>
            <person name="Lynch M."/>
            <person name="Boore J.L."/>
        </authorList>
    </citation>
    <scope>NUCLEOTIDE SEQUENCE [LARGE SCALE GENOMIC DNA]</scope>
</reference>
<keyword evidence="3" id="KW-1185">Reference proteome</keyword>
<dbReference type="Gene3D" id="3.30.710.10">
    <property type="entry name" value="Potassium Channel Kv1.1, Chain A"/>
    <property type="match status" value="1"/>
</dbReference>
<dbReference type="Proteomes" id="UP000000305">
    <property type="component" value="Unassembled WGS sequence"/>
</dbReference>
<evidence type="ECO:0000313" key="2">
    <source>
        <dbReference type="EMBL" id="EFX65069.1"/>
    </source>
</evidence>
<gene>
    <name evidence="2" type="ORF">DAPPUDRAFT_265274</name>
</gene>
<dbReference type="AlphaFoldDB" id="E9HT63"/>
<evidence type="ECO:0000259" key="1">
    <source>
        <dbReference type="Pfam" id="PF00651"/>
    </source>
</evidence>
<dbReference type="InterPro" id="IPR000210">
    <property type="entry name" value="BTB/POZ_dom"/>
</dbReference>
<dbReference type="InterPro" id="IPR011333">
    <property type="entry name" value="SKP1/BTB/POZ_sf"/>
</dbReference>
<sequence length="57" mass="6232">MFATNLTEKASNEGSIEDVEFGVLHQLLHYLYTGRVIAATMEAIGAGLYIATDNNTR</sequence>
<feature type="domain" description="BTB" evidence="1">
    <location>
        <begin position="1"/>
        <end position="41"/>
    </location>
</feature>
<dbReference type="OrthoDB" id="6359816at2759"/>
<proteinExistence type="predicted"/>
<dbReference type="HOGENOM" id="CLU_3034517_0_0_1"/>